<feature type="compositionally biased region" description="Polar residues" evidence="1">
    <location>
        <begin position="290"/>
        <end position="299"/>
    </location>
</feature>
<dbReference type="RefSeq" id="XP_031789196.2">
    <property type="nucleotide sequence ID" value="XM_031933336.2"/>
</dbReference>
<keyword evidence="3" id="KW-1185">Reference proteome</keyword>
<evidence type="ECO:0000313" key="2">
    <source>
        <dbReference type="EnsemblMetazoa" id="XP_031789196"/>
    </source>
</evidence>
<evidence type="ECO:0000313" key="3">
    <source>
        <dbReference type="Proteomes" id="UP000002358"/>
    </source>
</evidence>
<dbReference type="GeneID" id="116418287"/>
<feature type="compositionally biased region" description="Basic and acidic residues" evidence="1">
    <location>
        <begin position="313"/>
        <end position="322"/>
    </location>
</feature>
<feature type="compositionally biased region" description="Polar residues" evidence="1">
    <location>
        <begin position="364"/>
        <end position="374"/>
    </location>
</feature>
<accession>A0A7M7QN24</accession>
<feature type="compositionally biased region" description="Polar residues" evidence="1">
    <location>
        <begin position="234"/>
        <end position="277"/>
    </location>
</feature>
<proteinExistence type="predicted"/>
<dbReference type="InParanoid" id="A0A7M7QN24"/>
<dbReference type="Proteomes" id="UP000002358">
    <property type="component" value="Unassembled WGS sequence"/>
</dbReference>
<reference evidence="2" key="1">
    <citation type="submission" date="2021-01" db="UniProtKB">
        <authorList>
            <consortium name="EnsemblMetazoa"/>
        </authorList>
    </citation>
    <scope>IDENTIFICATION</scope>
</reference>
<dbReference type="EnsemblMetazoa" id="XM_031933336">
    <property type="protein sequence ID" value="XP_031789196"/>
    <property type="gene ID" value="LOC116418287"/>
</dbReference>
<feature type="region of interest" description="Disordered" evidence="1">
    <location>
        <begin position="362"/>
        <end position="382"/>
    </location>
</feature>
<name>A0A7M7QN24_NASVI</name>
<dbReference type="AlphaFoldDB" id="A0A7M7QN24"/>
<feature type="region of interest" description="Disordered" evidence="1">
    <location>
        <begin position="160"/>
        <end position="343"/>
    </location>
</feature>
<feature type="compositionally biased region" description="Polar residues" evidence="1">
    <location>
        <begin position="160"/>
        <end position="171"/>
    </location>
</feature>
<organism evidence="2 3">
    <name type="scientific">Nasonia vitripennis</name>
    <name type="common">Parasitic wasp</name>
    <dbReference type="NCBI Taxonomy" id="7425"/>
    <lineage>
        <taxon>Eukaryota</taxon>
        <taxon>Metazoa</taxon>
        <taxon>Ecdysozoa</taxon>
        <taxon>Arthropoda</taxon>
        <taxon>Hexapoda</taxon>
        <taxon>Insecta</taxon>
        <taxon>Pterygota</taxon>
        <taxon>Neoptera</taxon>
        <taxon>Endopterygota</taxon>
        <taxon>Hymenoptera</taxon>
        <taxon>Apocrita</taxon>
        <taxon>Proctotrupomorpha</taxon>
        <taxon>Chalcidoidea</taxon>
        <taxon>Pteromalidae</taxon>
        <taxon>Pteromalinae</taxon>
        <taxon>Nasonia</taxon>
    </lineage>
</organism>
<evidence type="ECO:0000256" key="1">
    <source>
        <dbReference type="SAM" id="MobiDB-lite"/>
    </source>
</evidence>
<dbReference type="KEGG" id="nvi:116418287"/>
<protein>
    <submittedName>
        <fullName evidence="2">Uncharacterized protein</fullName>
    </submittedName>
</protein>
<sequence length="552" mass="63010">MEFAWVRFHKSKVETCLKVSDISSKVMLPNGVPQIVPFRPKDEKDFVSAKWYFAQANPENHKNGNPILSRLVILYLGVTQDDIDLKRKADGDGRKRFATPKCMNSQSSFEDPSQCSRIDNYFEVPPFRDLEENNVTANSGTSSVMKSAVVVLEKLASENNMITDQPSSPESPSLLATRKRKMSKPGDVNSKPPQASGSYVKVPQSKKPTISPSTSESETESYDSLRLDLFSKYKQPQESSNNPDGQLSPIQSFSPESQKSTPRRNTPSPNLSENISPEHTPPPGRPLFTPSPSRSQVIQPQDAPGERQPPVRNEVRDSRDAPGDVPQPPIRNEIDGEPQDAADQEQLPIQNEDIIEVQDPVNREQPQNGHQSPPQNEPRPRRIKYYKMTEYVKNCVEYYAKRGEPGNREMRRRYNIAFGNELYLGEDISVNLLQWELLQRHKPQVFLIELAVLIWGERNLCNRALDLTRGVENIPNRSPVKLIEKDILRLLISLYNDFLNNHKYPSDEKASYLLRATHVLRHKIRDLRAAEKNKFQLPNVNAQRRLRYNVRD</sequence>
<feature type="compositionally biased region" description="Low complexity" evidence="1">
    <location>
        <begin position="205"/>
        <end position="216"/>
    </location>
</feature>